<protein>
    <recommendedName>
        <fullName evidence="2">GTP cyclohydrolase 1 type 2 homolog</fullName>
    </recommendedName>
</protein>
<accession>A0A198A3N7</accession>
<comment type="caution">
    <text evidence="5">The sequence shown here is derived from an EMBL/GenBank/DDBJ whole genome shotgun (WGS) entry which is preliminary data.</text>
</comment>
<dbReference type="GO" id="GO:0005737">
    <property type="term" value="C:cytoplasm"/>
    <property type="evidence" value="ECO:0007669"/>
    <property type="project" value="TreeGrafter"/>
</dbReference>
<proteinExistence type="inferred from homology"/>
<keyword evidence="6" id="KW-1185">Reference proteome</keyword>
<dbReference type="RefSeq" id="WP_068667800.1">
    <property type="nucleotide sequence ID" value="NZ_LYPB01000080.1"/>
</dbReference>
<dbReference type="Gene3D" id="3.40.1390.30">
    <property type="entry name" value="NIF3 (NGG1p interacting factor 3)-like"/>
    <property type="match status" value="1"/>
</dbReference>
<evidence type="ECO:0000313" key="6">
    <source>
        <dbReference type="Proteomes" id="UP000078454"/>
    </source>
</evidence>
<dbReference type="InterPro" id="IPR002678">
    <property type="entry name" value="DUF34/NIF3"/>
</dbReference>
<comment type="similarity">
    <text evidence="1">Belongs to the GTP cyclohydrolase I type 2/NIF3 family.</text>
</comment>
<organism evidence="5 6">
    <name type="scientific">Paenibacillus oryzisoli</name>
    <dbReference type="NCBI Taxonomy" id="1850517"/>
    <lineage>
        <taxon>Bacteria</taxon>
        <taxon>Bacillati</taxon>
        <taxon>Bacillota</taxon>
        <taxon>Bacilli</taxon>
        <taxon>Bacillales</taxon>
        <taxon>Paenibacillaceae</taxon>
        <taxon>Paenibacillus</taxon>
    </lineage>
</organism>
<evidence type="ECO:0000256" key="2">
    <source>
        <dbReference type="ARBA" id="ARBA00022112"/>
    </source>
</evidence>
<name>A0A198A3N7_9BACL</name>
<feature type="binding site" evidence="4">
    <location>
        <position position="228"/>
    </location>
    <ligand>
        <name>a divalent metal cation</name>
        <dbReference type="ChEBI" id="CHEBI:60240"/>
        <label>1</label>
    </ligand>
</feature>
<dbReference type="InterPro" id="IPR036069">
    <property type="entry name" value="DUF34/NIF3_sf"/>
</dbReference>
<feature type="binding site" evidence="4">
    <location>
        <position position="63"/>
    </location>
    <ligand>
        <name>a divalent metal cation</name>
        <dbReference type="ChEBI" id="CHEBI:60240"/>
        <label>1</label>
    </ligand>
</feature>
<reference evidence="5 6" key="1">
    <citation type="submission" date="2016-05" db="EMBL/GenBank/DDBJ databases">
        <title>Paenibacillus sp. 1ZS3-15 nov., isolated from the rhizosphere soil.</title>
        <authorList>
            <person name="Zhang X.X."/>
            <person name="Zhang J."/>
        </authorList>
    </citation>
    <scope>NUCLEOTIDE SEQUENCE [LARGE SCALE GENOMIC DNA]</scope>
    <source>
        <strain evidence="5 6">1ZS3-15</strain>
    </source>
</reference>
<dbReference type="Proteomes" id="UP000078454">
    <property type="component" value="Unassembled WGS sequence"/>
</dbReference>
<gene>
    <name evidence="5" type="ORF">A8708_32550</name>
</gene>
<evidence type="ECO:0000256" key="3">
    <source>
        <dbReference type="ARBA" id="ARBA00022723"/>
    </source>
</evidence>
<dbReference type="PANTHER" id="PTHR13799">
    <property type="entry name" value="NGG1 INTERACTING FACTOR 3"/>
    <property type="match status" value="1"/>
</dbReference>
<dbReference type="PANTHER" id="PTHR13799:SF14">
    <property type="entry name" value="GTP CYCLOHYDROLASE 1 TYPE 2 HOMOLOG"/>
    <property type="match status" value="1"/>
</dbReference>
<dbReference type="SUPFAM" id="SSF102705">
    <property type="entry name" value="NIF3 (NGG1p interacting factor 3)-like"/>
    <property type="match status" value="1"/>
</dbReference>
<evidence type="ECO:0000313" key="5">
    <source>
        <dbReference type="EMBL" id="OAS15732.1"/>
    </source>
</evidence>
<dbReference type="GO" id="GO:0046872">
    <property type="term" value="F:metal ion binding"/>
    <property type="evidence" value="ECO:0007669"/>
    <property type="project" value="UniProtKB-KW"/>
</dbReference>
<dbReference type="Pfam" id="PF01784">
    <property type="entry name" value="DUF34_NIF3"/>
    <property type="match status" value="1"/>
</dbReference>
<dbReference type="STRING" id="1850517.A8708_32550"/>
<dbReference type="AlphaFoldDB" id="A0A198A3N7"/>
<sequence length="264" mass="30055">MRVNIQTVINRLISPIAKLEQTVDTLKFGHPDTEVTSIVVAFMPTQSVIEQAIQRGANLIIAHEGPFFSHHDDTVLRKDDPVYEEKRRLLESSGIALFRFHDYLHRYTPDGVMEGLLQKLDWMPYVQKHQPAYSILQIPTATLSQIAEHVKRRLGITFVRSHGDRELSCSTIGLLAGYRGGGQNAIPLFEKEELDLVMYGEGPEWETPEYVRDAVYQGRHKALIVLGHAESEEPGMELLANKLTSMYPEVPIHYVKERPIFNIL</sequence>
<keyword evidence="3 4" id="KW-0479">Metal-binding</keyword>
<evidence type="ECO:0000256" key="1">
    <source>
        <dbReference type="ARBA" id="ARBA00006964"/>
    </source>
</evidence>
<dbReference type="EMBL" id="LYPB01000080">
    <property type="protein sequence ID" value="OAS15732.1"/>
    <property type="molecule type" value="Genomic_DNA"/>
</dbReference>
<dbReference type="OrthoDB" id="1116574at2"/>
<evidence type="ECO:0000256" key="4">
    <source>
        <dbReference type="PIRSR" id="PIRSR602678-1"/>
    </source>
</evidence>
<feature type="binding site" evidence="4">
    <location>
        <position position="232"/>
    </location>
    <ligand>
        <name>a divalent metal cation</name>
        <dbReference type="ChEBI" id="CHEBI:60240"/>
        <label>1</label>
    </ligand>
</feature>